<evidence type="ECO:0008006" key="3">
    <source>
        <dbReference type="Google" id="ProtNLM"/>
    </source>
</evidence>
<feature type="compositionally biased region" description="Low complexity" evidence="1">
    <location>
        <begin position="50"/>
        <end position="62"/>
    </location>
</feature>
<feature type="region of interest" description="Disordered" evidence="1">
    <location>
        <begin position="22"/>
        <end position="70"/>
    </location>
</feature>
<dbReference type="AlphaFoldDB" id="T0Y5E2"/>
<dbReference type="SUPFAM" id="SSF50965">
    <property type="entry name" value="Galactose oxidase, central domain"/>
    <property type="match status" value="1"/>
</dbReference>
<reference evidence="2" key="2">
    <citation type="journal article" date="2014" name="ISME J.">
        <title>Microbial stratification in low pH oxic and suboxic macroscopic growths along an acid mine drainage.</title>
        <authorList>
            <person name="Mendez-Garcia C."/>
            <person name="Mesa V."/>
            <person name="Sprenger R.R."/>
            <person name="Richter M."/>
            <person name="Diez M.S."/>
            <person name="Solano J."/>
            <person name="Bargiela R."/>
            <person name="Golyshina O.V."/>
            <person name="Manteca A."/>
            <person name="Ramos J.L."/>
            <person name="Gallego J.R."/>
            <person name="Llorente I."/>
            <person name="Martins Dos Santos V.A."/>
            <person name="Jensen O.N."/>
            <person name="Pelaez A.I."/>
            <person name="Sanchez J."/>
            <person name="Ferrer M."/>
        </authorList>
    </citation>
    <scope>NUCLEOTIDE SEQUENCE</scope>
</reference>
<evidence type="ECO:0000313" key="2">
    <source>
        <dbReference type="EMBL" id="EQD30326.1"/>
    </source>
</evidence>
<organism evidence="2">
    <name type="scientific">mine drainage metagenome</name>
    <dbReference type="NCBI Taxonomy" id="410659"/>
    <lineage>
        <taxon>unclassified sequences</taxon>
        <taxon>metagenomes</taxon>
        <taxon>ecological metagenomes</taxon>
    </lineage>
</organism>
<protein>
    <recommendedName>
        <fullName evidence="3">Kelch repeat-containing protein</fullName>
    </recommendedName>
</protein>
<evidence type="ECO:0000256" key="1">
    <source>
        <dbReference type="SAM" id="MobiDB-lite"/>
    </source>
</evidence>
<name>T0Y5E2_9ZZZZ</name>
<feature type="non-terminal residue" evidence="2">
    <location>
        <position position="323"/>
    </location>
</feature>
<dbReference type="Gene3D" id="2.120.10.80">
    <property type="entry name" value="Kelch-type beta propeller"/>
    <property type="match status" value="1"/>
</dbReference>
<comment type="caution">
    <text evidence="2">The sequence shown here is derived from an EMBL/GenBank/DDBJ whole genome shotgun (WGS) entry which is preliminary data.</text>
</comment>
<feature type="compositionally biased region" description="Polar residues" evidence="1">
    <location>
        <begin position="39"/>
        <end position="49"/>
    </location>
</feature>
<accession>T0Y5E2</accession>
<gene>
    <name evidence="2" type="ORF">B1B_18459</name>
</gene>
<proteinExistence type="predicted"/>
<reference evidence="2" key="1">
    <citation type="submission" date="2013-08" db="EMBL/GenBank/DDBJ databases">
        <authorList>
            <person name="Mendez C."/>
            <person name="Richter M."/>
            <person name="Ferrer M."/>
            <person name="Sanchez J."/>
        </authorList>
    </citation>
    <scope>NUCLEOTIDE SEQUENCE</scope>
</reference>
<dbReference type="InterPro" id="IPR011043">
    <property type="entry name" value="Gal_Oxase/kelch_b-propeller"/>
</dbReference>
<dbReference type="InterPro" id="IPR015915">
    <property type="entry name" value="Kelch-typ_b-propeller"/>
</dbReference>
<sequence length="323" mass="34798">MGSALAMVLITIVLTVTLVSNQPGHPTPPTSPAGPTTAVSMTSEPQNVVSAATQPSAAPSPSWTELNGTVHPSARQDAGMVYDATDGYVLLFGGWEGPSSGQACLNDTWTFHDGNWTRLAIPGPPPACTPAMAYDPALGYVVAFISQTGDTSGDYANETWAFAHGSWWQLNVAEPDYFDYWEVSTYDARDQAVLMVGNAIVGNNSGILPETWEFQGDGWYQVPNASTPYEAYGWSQMTYDPVTGDALILGNSLSNASYGAIPNDTWTFSSGKWTENGTLPSGLRTPFTLPVYEVGENRYLAMTFDSKDGYALLYDAPWLFPRP</sequence>
<dbReference type="EMBL" id="AUZY01012352">
    <property type="protein sequence ID" value="EQD30326.1"/>
    <property type="molecule type" value="Genomic_DNA"/>
</dbReference>